<feature type="signal peptide" evidence="7">
    <location>
        <begin position="1"/>
        <end position="25"/>
    </location>
</feature>
<keyword evidence="5 6" id="KW-0408">Iron</keyword>
<dbReference type="EMBL" id="JARESE010000010">
    <property type="protein sequence ID" value="MDE8650936.1"/>
    <property type="molecule type" value="Genomic_DNA"/>
</dbReference>
<keyword evidence="1" id="KW-0813">Transport</keyword>
<dbReference type="PROSITE" id="PS51007">
    <property type="entry name" value="CYTC"/>
    <property type="match status" value="1"/>
</dbReference>
<evidence type="ECO:0000256" key="4">
    <source>
        <dbReference type="ARBA" id="ARBA00022982"/>
    </source>
</evidence>
<evidence type="ECO:0000256" key="3">
    <source>
        <dbReference type="ARBA" id="ARBA00022723"/>
    </source>
</evidence>
<evidence type="ECO:0000256" key="7">
    <source>
        <dbReference type="SAM" id="SignalP"/>
    </source>
</evidence>
<proteinExistence type="predicted"/>
<dbReference type="PANTHER" id="PTHR11961">
    <property type="entry name" value="CYTOCHROME C"/>
    <property type="match status" value="1"/>
</dbReference>
<dbReference type="SUPFAM" id="SSF46626">
    <property type="entry name" value="Cytochrome c"/>
    <property type="match status" value="1"/>
</dbReference>
<dbReference type="InterPro" id="IPR036909">
    <property type="entry name" value="Cyt_c-like_dom_sf"/>
</dbReference>
<gene>
    <name evidence="9" type="ORF">PYV00_04280</name>
</gene>
<evidence type="ECO:0000256" key="2">
    <source>
        <dbReference type="ARBA" id="ARBA00022617"/>
    </source>
</evidence>
<dbReference type="RefSeq" id="WP_275227011.1">
    <property type="nucleotide sequence ID" value="NZ_JARESE010000010.1"/>
</dbReference>
<comment type="caution">
    <text evidence="9">The sequence shown here is derived from an EMBL/GenBank/DDBJ whole genome shotgun (WGS) entry which is preliminary data.</text>
</comment>
<keyword evidence="4" id="KW-0249">Electron transport</keyword>
<dbReference type="InterPro" id="IPR002327">
    <property type="entry name" value="Cyt_c_1A/1B"/>
</dbReference>
<evidence type="ECO:0000259" key="8">
    <source>
        <dbReference type="PROSITE" id="PS51007"/>
    </source>
</evidence>
<organism evidence="9 10">
    <name type="scientific">Novosphingobium album</name>
    <name type="common">ex Liu et al. 2023</name>
    <dbReference type="NCBI Taxonomy" id="3031130"/>
    <lineage>
        <taxon>Bacteria</taxon>
        <taxon>Pseudomonadati</taxon>
        <taxon>Pseudomonadota</taxon>
        <taxon>Alphaproteobacteria</taxon>
        <taxon>Sphingomonadales</taxon>
        <taxon>Sphingomonadaceae</taxon>
        <taxon>Novosphingobium</taxon>
    </lineage>
</organism>
<evidence type="ECO:0000313" key="9">
    <source>
        <dbReference type="EMBL" id="MDE8650936.1"/>
    </source>
</evidence>
<evidence type="ECO:0000256" key="5">
    <source>
        <dbReference type="ARBA" id="ARBA00023004"/>
    </source>
</evidence>
<feature type="domain" description="Cytochrome c" evidence="8">
    <location>
        <begin position="28"/>
        <end position="127"/>
    </location>
</feature>
<protein>
    <submittedName>
        <fullName evidence="9">C-type cytochrome</fullName>
    </submittedName>
</protein>
<dbReference type="PRINTS" id="PR00604">
    <property type="entry name" value="CYTCHRMECIAB"/>
</dbReference>
<evidence type="ECO:0000313" key="10">
    <source>
        <dbReference type="Proteomes" id="UP001216253"/>
    </source>
</evidence>
<feature type="chain" id="PRO_5046664937" evidence="7">
    <location>
        <begin position="26"/>
        <end position="128"/>
    </location>
</feature>
<dbReference type="Pfam" id="PF00034">
    <property type="entry name" value="Cytochrom_C"/>
    <property type="match status" value="1"/>
</dbReference>
<keyword evidence="10" id="KW-1185">Reference proteome</keyword>
<name>A0ABT5WML1_9SPHN</name>
<keyword evidence="2 6" id="KW-0349">Heme</keyword>
<dbReference type="InterPro" id="IPR009056">
    <property type="entry name" value="Cyt_c-like_dom"/>
</dbReference>
<keyword evidence="3 6" id="KW-0479">Metal-binding</keyword>
<keyword evidence="7" id="KW-0732">Signal</keyword>
<dbReference type="Gene3D" id="1.10.760.10">
    <property type="entry name" value="Cytochrome c-like domain"/>
    <property type="match status" value="1"/>
</dbReference>
<accession>A0ABT5WML1</accession>
<dbReference type="Proteomes" id="UP001216253">
    <property type="component" value="Unassembled WGS sequence"/>
</dbReference>
<sequence>MKPLALASAAAALALSILAATTASAVDPAAPDGSALFRQRCQTCHSLDPGKVTPLGPNLAGLVGRKAGATGFAYSPALKASGLIWTRAQLDRFLAQPAQVVPGTRMVVSLSDKAERAAVIDFLAQPRP</sequence>
<evidence type="ECO:0000256" key="1">
    <source>
        <dbReference type="ARBA" id="ARBA00022448"/>
    </source>
</evidence>
<evidence type="ECO:0000256" key="6">
    <source>
        <dbReference type="PROSITE-ProRule" id="PRU00433"/>
    </source>
</evidence>
<reference evidence="9 10" key="1">
    <citation type="submission" date="2023-03" db="EMBL/GenBank/DDBJ databases">
        <title>NovoSphingobium album sp. nov. isolated from polycyclic aromatic hydrocarbons- and heavy-metal polluted soil.</title>
        <authorList>
            <person name="Liu Z."/>
            <person name="Wang K."/>
        </authorList>
    </citation>
    <scope>NUCLEOTIDE SEQUENCE [LARGE SCALE GENOMIC DNA]</scope>
    <source>
        <strain evidence="9 10">H3SJ31-1</strain>
    </source>
</reference>